<name>A0A836ZUP2_XANVA</name>
<dbReference type="EMBL" id="AKBN01001188">
    <property type="protein sequence ID" value="KFA00954.1"/>
    <property type="molecule type" value="Genomic_DNA"/>
</dbReference>
<evidence type="ECO:0000313" key="1">
    <source>
        <dbReference type="EMBL" id="KFA00954.1"/>
    </source>
</evidence>
<gene>
    <name evidence="1" type="ORF">A11K_0118900</name>
</gene>
<organism evidence="1">
    <name type="scientific">Xanthomonas vasicola pv. vasculorum NCPPB 890</name>
    <dbReference type="NCBI Taxonomy" id="1184265"/>
    <lineage>
        <taxon>Bacteria</taxon>
        <taxon>Pseudomonadati</taxon>
        <taxon>Pseudomonadota</taxon>
        <taxon>Gammaproteobacteria</taxon>
        <taxon>Lysobacterales</taxon>
        <taxon>Lysobacteraceae</taxon>
        <taxon>Xanthomonas</taxon>
    </lineage>
</organism>
<dbReference type="AlphaFoldDB" id="A0A836ZUP2"/>
<proteinExistence type="predicted"/>
<reference evidence="1" key="1">
    <citation type="submission" date="2012-05" db="EMBL/GenBank/DDBJ databases">
        <authorList>
            <person name="Studholme D.J."/>
            <person name="Wasukira A."/>
            <person name="Grant M."/>
        </authorList>
    </citation>
    <scope>NUCLEOTIDE SEQUENCE [LARGE SCALE GENOMIC DNA]</scope>
    <source>
        <strain evidence="1">NCPPB 890</strain>
    </source>
</reference>
<protein>
    <submittedName>
        <fullName evidence="1">Uncharacterized protein</fullName>
    </submittedName>
</protein>
<comment type="caution">
    <text evidence="1">The sequence shown here is derived from an EMBL/GenBank/DDBJ whole genome shotgun (WGS) entry which is preliminary data.</text>
</comment>
<accession>A0A836ZUP2</accession>
<sequence>METFPATAQDLAVYQQSRHALAQFQAPQLVSQNNPHTRLFVACFDGTGNDKYKDPEHITNIGVLSDQVYAANKANVRNIGGYYMPGVGT</sequence>